<protein>
    <recommendedName>
        <fullName evidence="4">coproporphyrinogen oxidase</fullName>
        <ecNumber evidence="4">1.3.3.3</ecNumber>
    </recommendedName>
</protein>
<dbReference type="SUPFAM" id="SSF102886">
    <property type="entry name" value="Coproporphyrinogen III oxidase"/>
    <property type="match status" value="1"/>
</dbReference>
<dbReference type="Pfam" id="PF01218">
    <property type="entry name" value="Coprogen_oxidas"/>
    <property type="match status" value="1"/>
</dbReference>
<comment type="subunit">
    <text evidence="3">Homodimer.</text>
</comment>
<dbReference type="RefSeq" id="WP_323330462.1">
    <property type="nucleotide sequence ID" value="NZ_JAYFSI010000005.1"/>
</dbReference>
<organism evidence="7 8">
    <name type="scientific">Amycolatopsis heterodermiae</name>
    <dbReference type="NCBI Taxonomy" id="3110235"/>
    <lineage>
        <taxon>Bacteria</taxon>
        <taxon>Bacillati</taxon>
        <taxon>Actinomycetota</taxon>
        <taxon>Actinomycetes</taxon>
        <taxon>Pseudonocardiales</taxon>
        <taxon>Pseudonocardiaceae</taxon>
        <taxon>Amycolatopsis</taxon>
    </lineage>
</organism>
<dbReference type="NCBIfam" id="NF003727">
    <property type="entry name" value="PRK05330.1"/>
    <property type="match status" value="1"/>
</dbReference>
<keyword evidence="8" id="KW-1185">Reference proteome</keyword>
<proteinExistence type="inferred from homology"/>
<evidence type="ECO:0000256" key="2">
    <source>
        <dbReference type="ARBA" id="ARBA00010644"/>
    </source>
</evidence>
<dbReference type="InterPro" id="IPR001260">
    <property type="entry name" value="Coprogen_oxidase_aer"/>
</dbReference>
<dbReference type="PANTHER" id="PTHR10755">
    <property type="entry name" value="COPROPORPHYRINOGEN III OXIDASE, MITOCHONDRIAL"/>
    <property type="match status" value="1"/>
</dbReference>
<evidence type="ECO:0000256" key="4">
    <source>
        <dbReference type="ARBA" id="ARBA00012869"/>
    </source>
</evidence>
<reference evidence="7 8" key="1">
    <citation type="submission" date="2023-12" db="EMBL/GenBank/DDBJ databases">
        <title>Amycolatopsis sp. V23-08.</title>
        <authorList>
            <person name="Somphong A."/>
        </authorList>
    </citation>
    <scope>NUCLEOTIDE SEQUENCE [LARGE SCALE GENOMIC DNA]</scope>
    <source>
        <strain evidence="7 8">V23-08</strain>
    </source>
</reference>
<dbReference type="EC" id="1.3.3.3" evidence="4"/>
<dbReference type="InterPro" id="IPR018375">
    <property type="entry name" value="Coprogen_oxidase_CS"/>
</dbReference>
<dbReference type="Proteomes" id="UP001304298">
    <property type="component" value="Unassembled WGS sequence"/>
</dbReference>
<gene>
    <name evidence="7" type="primary">hemF</name>
    <name evidence="7" type="ORF">VA596_24630</name>
</gene>
<evidence type="ECO:0000256" key="1">
    <source>
        <dbReference type="ARBA" id="ARBA00005168"/>
    </source>
</evidence>
<evidence type="ECO:0000256" key="3">
    <source>
        <dbReference type="ARBA" id="ARBA00011738"/>
    </source>
</evidence>
<dbReference type="PROSITE" id="PS01021">
    <property type="entry name" value="COPROGEN_OXIDASE"/>
    <property type="match status" value="1"/>
</dbReference>
<dbReference type="GO" id="GO:0004109">
    <property type="term" value="F:coproporphyrinogen oxidase activity"/>
    <property type="evidence" value="ECO:0007669"/>
    <property type="project" value="UniProtKB-EC"/>
</dbReference>
<evidence type="ECO:0000256" key="5">
    <source>
        <dbReference type="ARBA" id="ARBA00023002"/>
    </source>
</evidence>
<dbReference type="EMBL" id="JAYFSI010000005">
    <property type="protein sequence ID" value="MEA5362745.1"/>
    <property type="molecule type" value="Genomic_DNA"/>
</dbReference>
<keyword evidence="6" id="KW-0627">Porphyrin biosynthesis</keyword>
<dbReference type="PIRSF" id="PIRSF000166">
    <property type="entry name" value="Coproporphyri_ox"/>
    <property type="match status" value="1"/>
</dbReference>
<keyword evidence="5 7" id="KW-0560">Oxidoreductase</keyword>
<evidence type="ECO:0000313" key="7">
    <source>
        <dbReference type="EMBL" id="MEA5362745.1"/>
    </source>
</evidence>
<accession>A0ABU5R955</accession>
<dbReference type="InterPro" id="IPR036406">
    <property type="entry name" value="Coprogen_oxidase_aer_sf"/>
</dbReference>
<dbReference type="PANTHER" id="PTHR10755:SF0">
    <property type="entry name" value="OXYGEN-DEPENDENT COPROPORPHYRINOGEN-III OXIDASE, MITOCHONDRIAL"/>
    <property type="match status" value="1"/>
</dbReference>
<comment type="caution">
    <text evidence="7">The sequence shown here is derived from an EMBL/GenBank/DDBJ whole genome shotgun (WGS) entry which is preliminary data.</text>
</comment>
<comment type="similarity">
    <text evidence="2">Belongs to the aerobic coproporphyrinogen-III oxidase family.</text>
</comment>
<dbReference type="PRINTS" id="PR00073">
    <property type="entry name" value="COPRGNOXDASE"/>
</dbReference>
<comment type="pathway">
    <text evidence="1">Porphyrin-containing compound metabolism; protoporphyrin-IX biosynthesis; protoporphyrinogen-IX from coproporphyrinogen-III (O2 route): step 1/1.</text>
</comment>
<evidence type="ECO:0000256" key="6">
    <source>
        <dbReference type="ARBA" id="ARBA00023244"/>
    </source>
</evidence>
<evidence type="ECO:0000313" key="8">
    <source>
        <dbReference type="Proteomes" id="UP001304298"/>
    </source>
</evidence>
<sequence length="314" mass="34499">MLSGGDSRREAVTAMVNAGQRELVAELERLDGGARFGRSGWERPGGGGGQARLLEDGDVFERAGVNCSAVHGDRLPELVARQHGLDPDSGFFATGLSVVAHPRNPYVPAFHANFRYFESGGTWWFGGGADLTPCYGFADDAAHFHRALKTYCDTFDPAFHAQAKRACDEYFTLPHRGETRGVGGIFFDHLHPEGPDGWHRAAAFTAAGIAAIAPAYLPIVRRRKDLPHGDRERQWQLYRRGRYVEFNLAHDRGTRFGLQTGGYVEAILMALPPLARWEFELTPEPGSPEAALADFLVPRDWAGEELAPETRVAG</sequence>
<name>A0ABU5R955_9PSEU</name>
<dbReference type="Gene3D" id="3.40.1500.10">
    <property type="entry name" value="Coproporphyrinogen III oxidase, aerobic"/>
    <property type="match status" value="1"/>
</dbReference>